<dbReference type="InterPro" id="IPR036873">
    <property type="entry name" value="Rhodanese-like_dom_sf"/>
</dbReference>
<dbReference type="PANTHER" id="PTHR43031">
    <property type="entry name" value="FAD-DEPENDENT OXIDOREDUCTASE"/>
    <property type="match status" value="1"/>
</dbReference>
<dbReference type="Gene3D" id="3.40.250.10">
    <property type="entry name" value="Rhodanese-like domain"/>
    <property type="match status" value="1"/>
</dbReference>
<feature type="domain" description="Rhodanese" evidence="1">
    <location>
        <begin position="40"/>
        <end position="130"/>
    </location>
</feature>
<dbReference type="InterPro" id="IPR050229">
    <property type="entry name" value="GlpE_sulfurtransferase"/>
</dbReference>
<proteinExistence type="predicted"/>
<evidence type="ECO:0000313" key="3">
    <source>
        <dbReference type="Proteomes" id="UP001597548"/>
    </source>
</evidence>
<keyword evidence="3" id="KW-1185">Reference proteome</keyword>
<gene>
    <name evidence="2" type="ORF">ACFS29_08755</name>
</gene>
<evidence type="ECO:0000259" key="1">
    <source>
        <dbReference type="PROSITE" id="PS50206"/>
    </source>
</evidence>
<dbReference type="Pfam" id="PF00581">
    <property type="entry name" value="Rhodanese"/>
    <property type="match status" value="1"/>
</dbReference>
<dbReference type="Proteomes" id="UP001597548">
    <property type="component" value="Unassembled WGS sequence"/>
</dbReference>
<dbReference type="PANTHER" id="PTHR43031:SF1">
    <property type="entry name" value="PYRIDINE NUCLEOTIDE-DISULPHIDE OXIDOREDUCTASE"/>
    <property type="match status" value="1"/>
</dbReference>
<dbReference type="PROSITE" id="PS51257">
    <property type="entry name" value="PROKAR_LIPOPROTEIN"/>
    <property type="match status" value="1"/>
</dbReference>
<dbReference type="CDD" id="cd00158">
    <property type="entry name" value="RHOD"/>
    <property type="match status" value="1"/>
</dbReference>
<dbReference type="SUPFAM" id="SSF52821">
    <property type="entry name" value="Rhodanese/Cell cycle control phosphatase"/>
    <property type="match status" value="1"/>
</dbReference>
<evidence type="ECO:0000313" key="2">
    <source>
        <dbReference type="EMBL" id="MFD2915725.1"/>
    </source>
</evidence>
<dbReference type="InterPro" id="IPR001763">
    <property type="entry name" value="Rhodanese-like_dom"/>
</dbReference>
<sequence length="132" mass="15174">MKNKILIYCFALFAFAYSCKEETQGEVIMVSAEEMQELLELEDIQLVDVRTPEEYKTGYIEHSQNIDYTSPTFEQDLVKLDKTKPIMVYCKSGGRSGKCSKKLKEAGFIKVYDLEGGIAKWQFDGNEIKTFE</sequence>
<dbReference type="PROSITE" id="PS50206">
    <property type="entry name" value="RHODANESE_3"/>
    <property type="match status" value="1"/>
</dbReference>
<organism evidence="2 3">
    <name type="scientific">Psychroserpens luteus</name>
    <dbReference type="NCBI Taxonomy" id="1434066"/>
    <lineage>
        <taxon>Bacteria</taxon>
        <taxon>Pseudomonadati</taxon>
        <taxon>Bacteroidota</taxon>
        <taxon>Flavobacteriia</taxon>
        <taxon>Flavobacteriales</taxon>
        <taxon>Flavobacteriaceae</taxon>
        <taxon>Psychroserpens</taxon>
    </lineage>
</organism>
<dbReference type="RefSeq" id="WP_194509385.1">
    <property type="nucleotide sequence ID" value="NZ_JADILU010000007.1"/>
</dbReference>
<accession>A0ABW5ZTI2</accession>
<dbReference type="EMBL" id="JBHUOS010000008">
    <property type="protein sequence ID" value="MFD2915725.1"/>
    <property type="molecule type" value="Genomic_DNA"/>
</dbReference>
<reference evidence="3" key="1">
    <citation type="journal article" date="2019" name="Int. J. Syst. Evol. Microbiol.">
        <title>The Global Catalogue of Microorganisms (GCM) 10K type strain sequencing project: providing services to taxonomists for standard genome sequencing and annotation.</title>
        <authorList>
            <consortium name="The Broad Institute Genomics Platform"/>
            <consortium name="The Broad Institute Genome Sequencing Center for Infectious Disease"/>
            <person name="Wu L."/>
            <person name="Ma J."/>
        </authorList>
    </citation>
    <scope>NUCLEOTIDE SEQUENCE [LARGE SCALE GENOMIC DNA]</scope>
    <source>
        <strain evidence="3">KCTC 32514</strain>
    </source>
</reference>
<comment type="caution">
    <text evidence="2">The sequence shown here is derived from an EMBL/GenBank/DDBJ whole genome shotgun (WGS) entry which is preliminary data.</text>
</comment>
<name>A0ABW5ZTI2_9FLAO</name>
<dbReference type="SMART" id="SM00450">
    <property type="entry name" value="RHOD"/>
    <property type="match status" value="1"/>
</dbReference>
<protein>
    <submittedName>
        <fullName evidence="2">Rhodanese-like domain-containing protein</fullName>
    </submittedName>
</protein>